<dbReference type="GO" id="GO:0045892">
    <property type="term" value="P:negative regulation of DNA-templated transcription"/>
    <property type="evidence" value="ECO:0007669"/>
    <property type="project" value="InterPro"/>
</dbReference>
<feature type="domain" description="HTH tetR-type" evidence="6">
    <location>
        <begin position="45"/>
        <end position="105"/>
    </location>
</feature>
<evidence type="ECO:0000313" key="7">
    <source>
        <dbReference type="EMBL" id="MTD15558.1"/>
    </source>
</evidence>
<proteinExistence type="predicted"/>
<feature type="DNA-binding region" description="H-T-H motif" evidence="4">
    <location>
        <begin position="68"/>
        <end position="87"/>
    </location>
</feature>
<evidence type="ECO:0000256" key="4">
    <source>
        <dbReference type="PROSITE-ProRule" id="PRU00335"/>
    </source>
</evidence>
<dbReference type="Gene3D" id="1.10.10.60">
    <property type="entry name" value="Homeodomain-like"/>
    <property type="match status" value="1"/>
</dbReference>
<dbReference type="GO" id="GO:0003677">
    <property type="term" value="F:DNA binding"/>
    <property type="evidence" value="ECO:0007669"/>
    <property type="project" value="UniProtKB-UniRule"/>
</dbReference>
<accession>A0A7K1FN52</accession>
<evidence type="ECO:0000259" key="6">
    <source>
        <dbReference type="PROSITE" id="PS50977"/>
    </source>
</evidence>
<evidence type="ECO:0000313" key="8">
    <source>
        <dbReference type="Proteomes" id="UP000460221"/>
    </source>
</evidence>
<dbReference type="SUPFAM" id="SSF46689">
    <property type="entry name" value="Homeodomain-like"/>
    <property type="match status" value="1"/>
</dbReference>
<dbReference type="InterPro" id="IPR036271">
    <property type="entry name" value="Tet_transcr_reg_TetR-rel_C_sf"/>
</dbReference>
<dbReference type="EMBL" id="WLYK01000006">
    <property type="protein sequence ID" value="MTD15558.1"/>
    <property type="molecule type" value="Genomic_DNA"/>
</dbReference>
<feature type="region of interest" description="Disordered" evidence="5">
    <location>
        <begin position="1"/>
        <end position="22"/>
    </location>
</feature>
<reference evidence="7 8" key="1">
    <citation type="submission" date="2019-11" db="EMBL/GenBank/DDBJ databases">
        <authorList>
            <person name="Jiang L.-Q."/>
        </authorList>
    </citation>
    <scope>NUCLEOTIDE SEQUENCE [LARGE SCALE GENOMIC DNA]</scope>
    <source>
        <strain evidence="7 8">YIM 132087</strain>
    </source>
</reference>
<dbReference type="InterPro" id="IPR001647">
    <property type="entry name" value="HTH_TetR"/>
</dbReference>
<feature type="compositionally biased region" description="Gly residues" evidence="5">
    <location>
        <begin position="1"/>
        <end position="10"/>
    </location>
</feature>
<sequence>MYGDRNGGGRQNVPVADRSGAGDPAQTLRLLWRAGAEGARGPRRKLGVDDVVRAGVAVADEQGTPGLTIRKVAERLGTGAMTVYTYVPGRAELLDLMIDLIELEMPRPPLGQRRGVDRLRAVADSNREMLRAHPWLAMVHPGRPTLGPGATAKYDHELAAFDGLGIDDVVCDDVLQQVLAFVRSAVRLEVATSAAEAESGASDEQWWAAAGPLLAEVLDPDAYPRAVRIGAAAGAARGSALAPDHFWTFGLDTLLAGLTAQVPELGA</sequence>
<dbReference type="AlphaFoldDB" id="A0A7K1FN52"/>
<dbReference type="InterPro" id="IPR009057">
    <property type="entry name" value="Homeodomain-like_sf"/>
</dbReference>
<organism evidence="7 8">
    <name type="scientific">Nakamurella alba</name>
    <dbReference type="NCBI Taxonomy" id="2665158"/>
    <lineage>
        <taxon>Bacteria</taxon>
        <taxon>Bacillati</taxon>
        <taxon>Actinomycetota</taxon>
        <taxon>Actinomycetes</taxon>
        <taxon>Nakamurellales</taxon>
        <taxon>Nakamurellaceae</taxon>
        <taxon>Nakamurella</taxon>
    </lineage>
</organism>
<keyword evidence="1" id="KW-0805">Transcription regulation</keyword>
<keyword evidence="3" id="KW-0804">Transcription</keyword>
<dbReference type="InterPro" id="IPR004111">
    <property type="entry name" value="Repressor_TetR_C"/>
</dbReference>
<keyword evidence="2 4" id="KW-0238">DNA-binding</keyword>
<name>A0A7K1FN52_9ACTN</name>
<evidence type="ECO:0000256" key="1">
    <source>
        <dbReference type="ARBA" id="ARBA00023015"/>
    </source>
</evidence>
<gene>
    <name evidence="7" type="ORF">GIS00_16620</name>
</gene>
<evidence type="ECO:0000256" key="2">
    <source>
        <dbReference type="ARBA" id="ARBA00023125"/>
    </source>
</evidence>
<dbReference type="Proteomes" id="UP000460221">
    <property type="component" value="Unassembled WGS sequence"/>
</dbReference>
<keyword evidence="8" id="KW-1185">Reference proteome</keyword>
<dbReference type="Pfam" id="PF02909">
    <property type="entry name" value="TetR_C_1"/>
    <property type="match status" value="1"/>
</dbReference>
<dbReference type="Gene3D" id="1.10.357.10">
    <property type="entry name" value="Tetracycline Repressor, domain 2"/>
    <property type="match status" value="1"/>
</dbReference>
<dbReference type="SUPFAM" id="SSF48498">
    <property type="entry name" value="Tetracyclin repressor-like, C-terminal domain"/>
    <property type="match status" value="1"/>
</dbReference>
<dbReference type="PROSITE" id="PS50977">
    <property type="entry name" value="HTH_TETR_2"/>
    <property type="match status" value="1"/>
</dbReference>
<comment type="caution">
    <text evidence="7">The sequence shown here is derived from an EMBL/GenBank/DDBJ whole genome shotgun (WGS) entry which is preliminary data.</text>
</comment>
<evidence type="ECO:0000256" key="5">
    <source>
        <dbReference type="SAM" id="MobiDB-lite"/>
    </source>
</evidence>
<protein>
    <submittedName>
        <fullName evidence="7">TetR family transcriptional regulator</fullName>
    </submittedName>
</protein>
<evidence type="ECO:0000256" key="3">
    <source>
        <dbReference type="ARBA" id="ARBA00023163"/>
    </source>
</evidence>